<organism evidence="2 3">
    <name type="scientific">Agromyces bauzanensis</name>
    <dbReference type="NCBI Taxonomy" id="1308924"/>
    <lineage>
        <taxon>Bacteria</taxon>
        <taxon>Bacillati</taxon>
        <taxon>Actinomycetota</taxon>
        <taxon>Actinomycetes</taxon>
        <taxon>Micrococcales</taxon>
        <taxon>Microbacteriaceae</taxon>
        <taxon>Agromyces</taxon>
    </lineage>
</organism>
<reference evidence="2" key="1">
    <citation type="journal article" date="2014" name="Int. J. Syst. Evol. Microbiol.">
        <title>Complete genome sequence of Corynebacterium casei LMG S-19264T (=DSM 44701T), isolated from a smear-ripened cheese.</title>
        <authorList>
            <consortium name="US DOE Joint Genome Institute (JGI-PGF)"/>
            <person name="Walter F."/>
            <person name="Albersmeier A."/>
            <person name="Kalinowski J."/>
            <person name="Ruckert C."/>
        </authorList>
    </citation>
    <scope>NUCLEOTIDE SEQUENCE</scope>
    <source>
        <strain evidence="2">CGMCC 1.8984</strain>
    </source>
</reference>
<accession>A0A917UPK2</accession>
<evidence type="ECO:0000313" key="3">
    <source>
        <dbReference type="Proteomes" id="UP000636956"/>
    </source>
</evidence>
<sequence length="130" mass="14271">MHCDFSPHDFAAVAIRTSDGRLVQVTGAGLCPTAGWELRLVAGGPGFRSQPERLLLELRESPPRPAPRVLTETTVDVTVEDTRAEEVEIRFGWREGFVIPVREAALRRGPRGAMRRRTDAAPDRIAASAV</sequence>
<gene>
    <name evidence="2" type="ORF">GCM10011372_08100</name>
</gene>
<dbReference type="AlphaFoldDB" id="A0A917UPK2"/>
<reference evidence="2" key="2">
    <citation type="submission" date="2020-09" db="EMBL/GenBank/DDBJ databases">
        <authorList>
            <person name="Sun Q."/>
            <person name="Zhou Y."/>
        </authorList>
    </citation>
    <scope>NUCLEOTIDE SEQUENCE</scope>
    <source>
        <strain evidence="2">CGMCC 1.8984</strain>
    </source>
</reference>
<keyword evidence="3" id="KW-1185">Reference proteome</keyword>
<dbReference type="Proteomes" id="UP000636956">
    <property type="component" value="Unassembled WGS sequence"/>
</dbReference>
<name>A0A917UPK2_9MICO</name>
<evidence type="ECO:0000313" key="2">
    <source>
        <dbReference type="EMBL" id="GGJ72488.1"/>
    </source>
</evidence>
<dbReference type="EMBL" id="BMMD01000003">
    <property type="protein sequence ID" value="GGJ72488.1"/>
    <property type="molecule type" value="Genomic_DNA"/>
</dbReference>
<feature type="region of interest" description="Disordered" evidence="1">
    <location>
        <begin position="110"/>
        <end position="130"/>
    </location>
</feature>
<protein>
    <submittedName>
        <fullName evidence="2">Uncharacterized protein</fullName>
    </submittedName>
</protein>
<comment type="caution">
    <text evidence="2">The sequence shown here is derived from an EMBL/GenBank/DDBJ whole genome shotgun (WGS) entry which is preliminary data.</text>
</comment>
<proteinExistence type="predicted"/>
<evidence type="ECO:0000256" key="1">
    <source>
        <dbReference type="SAM" id="MobiDB-lite"/>
    </source>
</evidence>